<keyword evidence="4 6" id="KW-0472">Membrane</keyword>
<keyword evidence="2 6" id="KW-0812">Transmembrane</keyword>
<dbReference type="NCBIfam" id="TIGR01352">
    <property type="entry name" value="tonB_Cterm"/>
    <property type="match status" value="1"/>
</dbReference>
<evidence type="ECO:0000256" key="5">
    <source>
        <dbReference type="SAM" id="MobiDB-lite"/>
    </source>
</evidence>
<feature type="compositionally biased region" description="Pro residues" evidence="5">
    <location>
        <begin position="63"/>
        <end position="80"/>
    </location>
</feature>
<dbReference type="InterPro" id="IPR006260">
    <property type="entry name" value="TonB/TolA_C"/>
</dbReference>
<keyword evidence="3 6" id="KW-1133">Transmembrane helix</keyword>
<dbReference type="Pfam" id="PF13103">
    <property type="entry name" value="TonB_2"/>
    <property type="match status" value="1"/>
</dbReference>
<proteinExistence type="predicted"/>
<feature type="transmembrane region" description="Helical" evidence="6">
    <location>
        <begin position="19"/>
        <end position="40"/>
    </location>
</feature>
<protein>
    <submittedName>
        <fullName evidence="7">TonB family protein</fullName>
    </submittedName>
</protein>
<dbReference type="SUPFAM" id="SSF74653">
    <property type="entry name" value="TolA/TonB C-terminal domain"/>
    <property type="match status" value="1"/>
</dbReference>
<dbReference type="Proteomes" id="UP001331561">
    <property type="component" value="Unassembled WGS sequence"/>
</dbReference>
<evidence type="ECO:0000256" key="3">
    <source>
        <dbReference type="ARBA" id="ARBA00022989"/>
    </source>
</evidence>
<sequence>MIAADINPAFHGREDPGKWGSLALTLFIHGVLALVLFYGVQWQHRSPEPVQVELVRALPPPVYEPPVPVLKPEPPKPAPVPKEVEPPPEKKPDIALPKAPDKPVEKKPKPEERKAVELPKPPEKVPPKPQEKPAEPVKPQVEPRKTEAQRMNEMLALESQKASNQAKAQADARKKQEQDAVSGRANDKARDEWAAAIAQKVRGQLSVAIIPPGNPEAEFDIELWPSGEVRKVRLSKSSGNKALDEAMERAINKASPLPKPGRPEVFVTDLHFVFKPRGD</sequence>
<evidence type="ECO:0000256" key="1">
    <source>
        <dbReference type="ARBA" id="ARBA00004167"/>
    </source>
</evidence>
<evidence type="ECO:0000313" key="7">
    <source>
        <dbReference type="EMBL" id="MEC5384785.1"/>
    </source>
</evidence>
<keyword evidence="8" id="KW-1185">Reference proteome</keyword>
<gene>
    <name evidence="7" type="ORF">VVD49_03575</name>
</gene>
<feature type="compositionally biased region" description="Basic and acidic residues" evidence="5">
    <location>
        <begin position="82"/>
        <end position="150"/>
    </location>
</feature>
<dbReference type="Gene3D" id="3.30.1150.10">
    <property type="match status" value="1"/>
</dbReference>
<comment type="subcellular location">
    <subcellularLocation>
        <location evidence="1">Membrane</location>
        <topology evidence="1">Single-pass membrane protein</topology>
    </subcellularLocation>
</comment>
<organism evidence="7 8">
    <name type="scientific">Uliginosibacterium silvisoli</name>
    <dbReference type="NCBI Taxonomy" id="3114758"/>
    <lineage>
        <taxon>Bacteria</taxon>
        <taxon>Pseudomonadati</taxon>
        <taxon>Pseudomonadota</taxon>
        <taxon>Betaproteobacteria</taxon>
        <taxon>Rhodocyclales</taxon>
        <taxon>Zoogloeaceae</taxon>
        <taxon>Uliginosibacterium</taxon>
    </lineage>
</organism>
<accession>A0ABU6K0P0</accession>
<evidence type="ECO:0000256" key="2">
    <source>
        <dbReference type="ARBA" id="ARBA00022692"/>
    </source>
</evidence>
<dbReference type="RefSeq" id="WP_327597752.1">
    <property type="nucleotide sequence ID" value="NZ_JAYXHS010000001.1"/>
</dbReference>
<name>A0ABU6K0P0_9RHOO</name>
<reference evidence="7 8" key="1">
    <citation type="submission" date="2024-01" db="EMBL/GenBank/DDBJ databases">
        <title>Uliginosibacterium soil sp. nov.</title>
        <authorList>
            <person name="Lv Y."/>
        </authorList>
    </citation>
    <scope>NUCLEOTIDE SEQUENCE [LARGE SCALE GENOMIC DNA]</scope>
    <source>
        <strain evidence="7 8">H3</strain>
    </source>
</reference>
<feature type="region of interest" description="Disordered" evidence="5">
    <location>
        <begin position="63"/>
        <end position="187"/>
    </location>
</feature>
<evidence type="ECO:0000256" key="6">
    <source>
        <dbReference type="SAM" id="Phobius"/>
    </source>
</evidence>
<evidence type="ECO:0000313" key="8">
    <source>
        <dbReference type="Proteomes" id="UP001331561"/>
    </source>
</evidence>
<feature type="compositionally biased region" description="Low complexity" evidence="5">
    <location>
        <begin position="159"/>
        <end position="169"/>
    </location>
</feature>
<dbReference type="EMBL" id="JAYXHS010000001">
    <property type="protein sequence ID" value="MEC5384785.1"/>
    <property type="molecule type" value="Genomic_DNA"/>
</dbReference>
<evidence type="ECO:0000256" key="4">
    <source>
        <dbReference type="ARBA" id="ARBA00023136"/>
    </source>
</evidence>
<comment type="caution">
    <text evidence="7">The sequence shown here is derived from an EMBL/GenBank/DDBJ whole genome shotgun (WGS) entry which is preliminary data.</text>
</comment>